<evidence type="ECO:0000256" key="1">
    <source>
        <dbReference type="ARBA" id="ARBA00010632"/>
    </source>
</evidence>
<keyword evidence="3 7" id="KW-0489">Methyltransferase</keyword>
<name>A0A9Y1BNB7_9ARCH</name>
<dbReference type="HAMAP" id="MF_00351">
    <property type="entry name" value="RNA_methyltransf_FlpA"/>
    <property type="match status" value="1"/>
</dbReference>
<dbReference type="SUPFAM" id="SSF53335">
    <property type="entry name" value="S-adenosyl-L-methionine-dependent methyltransferases"/>
    <property type="match status" value="1"/>
</dbReference>
<dbReference type="PRINTS" id="PR00052">
    <property type="entry name" value="FIBRILLARIN"/>
</dbReference>
<evidence type="ECO:0000256" key="3">
    <source>
        <dbReference type="ARBA" id="ARBA00022603"/>
    </source>
</evidence>
<evidence type="ECO:0000313" key="8">
    <source>
        <dbReference type="EMBL" id="UJG41927.1"/>
    </source>
</evidence>
<dbReference type="InterPro" id="IPR000692">
    <property type="entry name" value="Fibrillarin"/>
</dbReference>
<protein>
    <recommendedName>
        <fullName evidence="7">Fibrillarin-like rRNA/tRNA 2'-O-methyltransferase</fullName>
        <ecNumber evidence="7">2.1.1.-</ecNumber>
    </recommendedName>
</protein>
<dbReference type="CDD" id="cd02440">
    <property type="entry name" value="AdoMet_MTases"/>
    <property type="match status" value="1"/>
</dbReference>
<comment type="function">
    <text evidence="7">Involved in pre-rRNA and tRNA processing. Utilizes the methyl donor S-adenosyl-L-methionine to catalyze the site-specific 2'-hydroxyl methylation of ribose moieties in rRNA and tRNA. Site specificity is provided by a guide RNA that base pairs with the substrate. Methylation occurs at a characteristic distance from the sequence involved in base pairing with the guide RNA.</text>
</comment>
<dbReference type="GO" id="GO:0008649">
    <property type="term" value="F:rRNA methyltransferase activity"/>
    <property type="evidence" value="ECO:0007669"/>
    <property type="project" value="TreeGrafter"/>
</dbReference>
<evidence type="ECO:0000256" key="7">
    <source>
        <dbReference type="HAMAP-Rule" id="MF_00351"/>
    </source>
</evidence>
<keyword evidence="4 7" id="KW-0808">Transferase</keyword>
<comment type="subunit">
    <text evidence="7">Interacts with nop5. Component of box C/D small ribonucleoprotein (sRNP) particles that contain rpl7ae, FlpA and nop5, plus a guide RNA.</text>
</comment>
<reference evidence="8" key="1">
    <citation type="journal article" date="2022" name="Nat. Microbiol.">
        <title>Unique mobile elements and scalable gene flow at the prokaryote-eukaryote boundary revealed by circularized Asgard archaea genomes.</title>
        <authorList>
            <person name="Wu F."/>
            <person name="Speth D.R."/>
            <person name="Philosof A."/>
            <person name="Cremiere A."/>
            <person name="Narayanan A."/>
            <person name="Barco R.A."/>
            <person name="Connon S.A."/>
            <person name="Amend J.P."/>
            <person name="Antoshechkin I.A."/>
            <person name="Orphan V.J."/>
        </authorList>
    </citation>
    <scope>NUCLEOTIDE SEQUENCE</scope>
    <source>
        <strain evidence="8">PM71</strain>
    </source>
</reference>
<dbReference type="GO" id="GO:0000494">
    <property type="term" value="P:box C/D sno(s)RNA 3'-end processing"/>
    <property type="evidence" value="ECO:0007669"/>
    <property type="project" value="TreeGrafter"/>
</dbReference>
<dbReference type="GO" id="GO:0008033">
    <property type="term" value="P:tRNA processing"/>
    <property type="evidence" value="ECO:0007669"/>
    <property type="project" value="UniProtKB-UniRule"/>
</dbReference>
<dbReference type="SMART" id="SM01206">
    <property type="entry name" value="Fibrillarin"/>
    <property type="match status" value="1"/>
</dbReference>
<keyword evidence="6 7" id="KW-0694">RNA-binding</keyword>
<gene>
    <name evidence="7" type="primary">flpA</name>
    <name evidence="8" type="ORF">K9W45_05540</name>
</gene>
<dbReference type="NCBIfam" id="NF003276">
    <property type="entry name" value="PRK04266.1-2"/>
    <property type="match status" value="1"/>
</dbReference>
<dbReference type="Gene3D" id="3.30.200.20">
    <property type="entry name" value="Phosphorylase Kinase, domain 1"/>
    <property type="match status" value="1"/>
</dbReference>
<dbReference type="PIRSF" id="PIRSF006540">
    <property type="entry name" value="Nop17p"/>
    <property type="match status" value="1"/>
</dbReference>
<dbReference type="Proteomes" id="UP001201020">
    <property type="component" value="Chromosome"/>
</dbReference>
<organism evidence="8">
    <name type="scientific">Candidatus Heimdallarchaeum aukensis</name>
    <dbReference type="NCBI Taxonomy" id="2876573"/>
    <lineage>
        <taxon>Archaea</taxon>
        <taxon>Promethearchaeati</taxon>
        <taxon>Candidatus Heimdallarchaeota</taxon>
        <taxon>Candidatus Heimdallarchaeia (ex Rinke et al. 2021) (nom. nud.)</taxon>
        <taxon>Candidatus Heimdallarchaeales</taxon>
        <taxon>Candidatus Heimdallarchaeaceae</taxon>
        <taxon>Candidatus Heimdallarchaeum</taxon>
    </lineage>
</organism>
<dbReference type="PANTHER" id="PTHR10335:SF17">
    <property type="entry name" value="FIBRILLARIN"/>
    <property type="match status" value="1"/>
</dbReference>
<sequence length="228" mass="26110">MVELKKHKFENLFWLHFSDGKVRLATKNSDPGKKVYTERLVSVDGNEYRTFDPYKSKLAAAIRSDLQNFPFDEGVKVLYLGAASGTTVSHVSDIIGDDGEIYAVEFSPRSLRDLVTVAERRKNIIPILADARYPETYSFTVPQVDIVFEDVAQPFQTEILWVNVQTFLKKGGFFFIAVKARSIDVTTSPKVIFERVKKEILEYGLEIVEEINLEQYEKDHMMFVGKKP</sequence>
<dbReference type="GO" id="GO:0003723">
    <property type="term" value="F:RNA binding"/>
    <property type="evidence" value="ECO:0007669"/>
    <property type="project" value="UniProtKB-UniRule"/>
</dbReference>
<dbReference type="Pfam" id="PF01269">
    <property type="entry name" value="Fibrillarin"/>
    <property type="match status" value="1"/>
</dbReference>
<dbReference type="EC" id="2.1.1.-" evidence="7"/>
<proteinExistence type="inferred from homology"/>
<dbReference type="NCBIfam" id="NF003277">
    <property type="entry name" value="PRK04266.1-3"/>
    <property type="match status" value="1"/>
</dbReference>
<keyword evidence="5 7" id="KW-0819">tRNA processing</keyword>
<dbReference type="AlphaFoldDB" id="A0A9Y1BNB7"/>
<evidence type="ECO:0000256" key="2">
    <source>
        <dbReference type="ARBA" id="ARBA00022552"/>
    </source>
</evidence>
<dbReference type="EMBL" id="CP084166">
    <property type="protein sequence ID" value="UJG41927.1"/>
    <property type="molecule type" value="Genomic_DNA"/>
</dbReference>
<feature type="binding site" evidence="7">
    <location>
        <begin position="86"/>
        <end position="87"/>
    </location>
    <ligand>
        <name>S-adenosyl-L-methionine</name>
        <dbReference type="ChEBI" id="CHEBI:59789"/>
    </ligand>
</feature>
<keyword evidence="2 7" id="KW-0698">rRNA processing</keyword>
<dbReference type="Gene3D" id="3.40.50.150">
    <property type="entry name" value="Vaccinia Virus protein VP39"/>
    <property type="match status" value="1"/>
</dbReference>
<dbReference type="InterPro" id="IPR029063">
    <property type="entry name" value="SAM-dependent_MTases_sf"/>
</dbReference>
<evidence type="ECO:0000256" key="6">
    <source>
        <dbReference type="ARBA" id="ARBA00022884"/>
    </source>
</evidence>
<evidence type="ECO:0000256" key="4">
    <source>
        <dbReference type="ARBA" id="ARBA00022679"/>
    </source>
</evidence>
<feature type="binding site" evidence="7">
    <location>
        <begin position="105"/>
        <end position="106"/>
    </location>
    <ligand>
        <name>S-adenosyl-L-methionine</name>
        <dbReference type="ChEBI" id="CHEBI:59789"/>
    </ligand>
</feature>
<dbReference type="GO" id="GO:1990259">
    <property type="term" value="F:histone H2AQ104 methyltransferase activity"/>
    <property type="evidence" value="ECO:0007669"/>
    <property type="project" value="TreeGrafter"/>
</dbReference>
<feature type="binding site" evidence="7">
    <location>
        <begin position="150"/>
        <end position="153"/>
    </location>
    <ligand>
        <name>S-adenosyl-L-methionine</name>
        <dbReference type="ChEBI" id="CHEBI:59789"/>
    </ligand>
</feature>
<comment type="similarity">
    <text evidence="1 7">Belongs to the methyltransferase superfamily. Fibrillarin family.</text>
</comment>
<dbReference type="PANTHER" id="PTHR10335">
    <property type="entry name" value="RRNA 2-O-METHYLTRANSFERASE FIBRILLARIN"/>
    <property type="match status" value="1"/>
</dbReference>
<evidence type="ECO:0000256" key="5">
    <source>
        <dbReference type="ARBA" id="ARBA00022694"/>
    </source>
</evidence>
<accession>A0A9Y1BNB7</accession>
<feature type="binding site" evidence="7">
    <location>
        <begin position="130"/>
        <end position="131"/>
    </location>
    <ligand>
        <name>S-adenosyl-L-methionine</name>
        <dbReference type="ChEBI" id="CHEBI:59789"/>
    </ligand>
</feature>